<dbReference type="Proteomes" id="UP000186817">
    <property type="component" value="Unassembled WGS sequence"/>
</dbReference>
<evidence type="ECO:0000256" key="2">
    <source>
        <dbReference type="SAM" id="Phobius"/>
    </source>
</evidence>
<keyword evidence="2" id="KW-0472">Membrane</keyword>
<feature type="transmembrane region" description="Helical" evidence="2">
    <location>
        <begin position="151"/>
        <end position="173"/>
    </location>
</feature>
<feature type="compositionally biased region" description="Acidic residues" evidence="1">
    <location>
        <begin position="78"/>
        <end position="92"/>
    </location>
</feature>
<sequence>MLPATLLLTLLFACRTLPPSGGAVRAPQERSASPRVRNAAVALAGVVFAALGAEALQPVLEQLRPAKQVLLKSKFQELEDDQQPPEDVDGEDGEARPDLDGFLICSAAERRVAVKRHIARNPGAPNSHGINRCRHRHGEQVVKPGREPCPVVLSTMMMMIIIIIISTIIIIILSSVDTNRFGLEDRIPPEFGHEVANFGNRTPWALASARKPRSTNTLPILMTSHCRQLSDIASEGILQEHSKVSVDSPSGIKMTCLPVECAAQTGNSLQRMSRADDDSSLAIEALLICINPYHLAGQPTVQACLGQTCKSLRAAIAQPGYGHACLEHFADASPWVAFAIKRNLMGRPSLENIQSWISVQQQLTFEACPEGSDDELSCATTEADGDGDDDAADEGGTVGDEDDNDDGNPLEVESTDTTDSGEDFTNSPRRWLSPAGMTGILKAIGNAAVRLRAA</sequence>
<evidence type="ECO:0000313" key="4">
    <source>
        <dbReference type="EMBL" id="OLQ04904.1"/>
    </source>
</evidence>
<name>A0A1Q9EBT8_SYMMI</name>
<reference evidence="4 5" key="1">
    <citation type="submission" date="2016-02" db="EMBL/GenBank/DDBJ databases">
        <title>Genome analysis of coral dinoflagellate symbionts highlights evolutionary adaptations to a symbiotic lifestyle.</title>
        <authorList>
            <person name="Aranda M."/>
            <person name="Li Y."/>
            <person name="Liew Y.J."/>
            <person name="Baumgarten S."/>
            <person name="Simakov O."/>
            <person name="Wilson M."/>
            <person name="Piel J."/>
            <person name="Ashoor H."/>
            <person name="Bougouffa S."/>
            <person name="Bajic V.B."/>
            <person name="Ryu T."/>
            <person name="Ravasi T."/>
            <person name="Bayer T."/>
            <person name="Micklem G."/>
            <person name="Kim H."/>
            <person name="Bhak J."/>
            <person name="Lajeunesse T.C."/>
            <person name="Voolstra C.R."/>
        </authorList>
    </citation>
    <scope>NUCLEOTIDE SEQUENCE [LARGE SCALE GENOMIC DNA]</scope>
    <source>
        <strain evidence="4 5">CCMP2467</strain>
    </source>
</reference>
<dbReference type="InterPro" id="IPR011989">
    <property type="entry name" value="ARM-like"/>
</dbReference>
<dbReference type="AlphaFoldDB" id="A0A1Q9EBT8"/>
<gene>
    <name evidence="4" type="ORF">AK812_SmicGene11975</name>
</gene>
<keyword evidence="2" id="KW-0812">Transmembrane</keyword>
<keyword evidence="5" id="KW-1185">Reference proteome</keyword>
<keyword evidence="3" id="KW-0732">Signal</keyword>
<feature type="region of interest" description="Disordered" evidence="1">
    <location>
        <begin position="75"/>
        <end position="94"/>
    </location>
</feature>
<dbReference type="EMBL" id="LSRX01000199">
    <property type="protein sequence ID" value="OLQ04904.1"/>
    <property type="molecule type" value="Genomic_DNA"/>
</dbReference>
<accession>A0A1Q9EBT8</accession>
<evidence type="ECO:0000256" key="1">
    <source>
        <dbReference type="SAM" id="MobiDB-lite"/>
    </source>
</evidence>
<proteinExistence type="predicted"/>
<comment type="caution">
    <text evidence="4">The sequence shown here is derived from an EMBL/GenBank/DDBJ whole genome shotgun (WGS) entry which is preliminary data.</text>
</comment>
<evidence type="ECO:0000256" key="3">
    <source>
        <dbReference type="SAM" id="SignalP"/>
    </source>
</evidence>
<protein>
    <submittedName>
        <fullName evidence="4">Uncharacterized protein</fullName>
    </submittedName>
</protein>
<organism evidence="4 5">
    <name type="scientific">Symbiodinium microadriaticum</name>
    <name type="common">Dinoflagellate</name>
    <name type="synonym">Zooxanthella microadriatica</name>
    <dbReference type="NCBI Taxonomy" id="2951"/>
    <lineage>
        <taxon>Eukaryota</taxon>
        <taxon>Sar</taxon>
        <taxon>Alveolata</taxon>
        <taxon>Dinophyceae</taxon>
        <taxon>Suessiales</taxon>
        <taxon>Symbiodiniaceae</taxon>
        <taxon>Symbiodinium</taxon>
    </lineage>
</organism>
<keyword evidence="2" id="KW-1133">Transmembrane helix</keyword>
<feature type="chain" id="PRO_5012683549" evidence="3">
    <location>
        <begin position="23"/>
        <end position="454"/>
    </location>
</feature>
<feature type="signal peptide" evidence="3">
    <location>
        <begin position="1"/>
        <end position="22"/>
    </location>
</feature>
<feature type="region of interest" description="Disordered" evidence="1">
    <location>
        <begin position="370"/>
        <end position="432"/>
    </location>
</feature>
<feature type="compositionally biased region" description="Acidic residues" evidence="1">
    <location>
        <begin position="383"/>
        <end position="422"/>
    </location>
</feature>
<evidence type="ECO:0000313" key="5">
    <source>
        <dbReference type="Proteomes" id="UP000186817"/>
    </source>
</evidence>
<dbReference type="OrthoDB" id="10321190at2759"/>
<dbReference type="Gene3D" id="1.25.10.10">
    <property type="entry name" value="Leucine-rich Repeat Variant"/>
    <property type="match status" value="1"/>
</dbReference>